<name>A0A1X7NQI1_9HYPH</name>
<feature type="transmembrane region" description="Helical" evidence="1">
    <location>
        <begin position="9"/>
        <end position="28"/>
    </location>
</feature>
<gene>
    <name evidence="2" type="ORF">SAMN02982922_2291</name>
</gene>
<dbReference type="EMBL" id="FXBL01000004">
    <property type="protein sequence ID" value="SMH40290.1"/>
    <property type="molecule type" value="Genomic_DNA"/>
</dbReference>
<keyword evidence="1" id="KW-1133">Transmembrane helix</keyword>
<dbReference type="AlphaFoldDB" id="A0A1X7NQI1"/>
<feature type="transmembrane region" description="Helical" evidence="1">
    <location>
        <begin position="69"/>
        <end position="89"/>
    </location>
</feature>
<reference evidence="2 3" key="1">
    <citation type="submission" date="2017-04" db="EMBL/GenBank/DDBJ databases">
        <authorList>
            <person name="Afonso C.L."/>
            <person name="Miller P.J."/>
            <person name="Scott M.A."/>
            <person name="Spackman E."/>
            <person name="Goraichik I."/>
            <person name="Dimitrov K.M."/>
            <person name="Suarez D.L."/>
            <person name="Swayne D.E."/>
        </authorList>
    </citation>
    <scope>NUCLEOTIDE SEQUENCE [LARGE SCALE GENOMIC DNA]</scope>
    <source>
        <strain evidence="2 3">B5P</strain>
    </source>
</reference>
<keyword evidence="1" id="KW-0812">Transmembrane</keyword>
<protein>
    <submittedName>
        <fullName evidence="2">Uncharacterized protein</fullName>
    </submittedName>
</protein>
<keyword evidence="3" id="KW-1185">Reference proteome</keyword>
<organism evidence="2 3">
    <name type="scientific">Mesorhizobium australicum</name>
    <dbReference type="NCBI Taxonomy" id="536018"/>
    <lineage>
        <taxon>Bacteria</taxon>
        <taxon>Pseudomonadati</taxon>
        <taxon>Pseudomonadota</taxon>
        <taxon>Alphaproteobacteria</taxon>
        <taxon>Hyphomicrobiales</taxon>
        <taxon>Phyllobacteriaceae</taxon>
        <taxon>Mesorhizobium</taxon>
    </lineage>
</organism>
<proteinExistence type="predicted"/>
<dbReference type="Proteomes" id="UP000193083">
    <property type="component" value="Unassembled WGS sequence"/>
</dbReference>
<accession>A0A1X7NQI1</accession>
<evidence type="ECO:0000256" key="1">
    <source>
        <dbReference type="SAM" id="Phobius"/>
    </source>
</evidence>
<sequence>MSSLNDIQIAGWIVIFVASFVFAIVGLFDMRDNWPKWDEATNKMFGERPTSVWHGVTIGLRTVRGWITLSAWLAALAGMGMAMFGGGIAR</sequence>
<evidence type="ECO:0000313" key="3">
    <source>
        <dbReference type="Proteomes" id="UP000193083"/>
    </source>
</evidence>
<keyword evidence="1" id="KW-0472">Membrane</keyword>
<evidence type="ECO:0000313" key="2">
    <source>
        <dbReference type="EMBL" id="SMH40290.1"/>
    </source>
</evidence>